<dbReference type="InterPro" id="IPR004839">
    <property type="entry name" value="Aminotransferase_I/II_large"/>
</dbReference>
<dbReference type="GO" id="GO:0004758">
    <property type="term" value="F:serine C-palmitoyltransferase activity"/>
    <property type="evidence" value="ECO:0007669"/>
    <property type="project" value="TreeGrafter"/>
</dbReference>
<dbReference type="InterPro" id="IPR050087">
    <property type="entry name" value="AON_synthase_class-II"/>
</dbReference>
<reference evidence="4 5" key="1">
    <citation type="journal article" date="2013" name="BMC Genomics">
        <title>Genome sequencing and comparative genomics of honey bee microsporidia, Nosema apis reveal novel insights into host-parasite interactions.</title>
        <authorList>
            <person name="Chen Yp."/>
            <person name="Pettis J.S."/>
            <person name="Zhao Y."/>
            <person name="Liu X."/>
            <person name="Tallon L.J."/>
            <person name="Sadzewicz L.D."/>
            <person name="Li R."/>
            <person name="Zheng H."/>
            <person name="Huang S."/>
            <person name="Zhang X."/>
            <person name="Hamilton M.C."/>
            <person name="Pernal S.F."/>
            <person name="Melathopoulos A.P."/>
            <person name="Yan X."/>
            <person name="Evans J.D."/>
        </authorList>
    </citation>
    <scope>NUCLEOTIDE SEQUENCE [LARGE SCALE GENOMIC DNA]</scope>
    <source>
        <strain evidence="4 5">BRL 01</strain>
    </source>
</reference>
<evidence type="ECO:0000313" key="4">
    <source>
        <dbReference type="EMBL" id="EQB60975.1"/>
    </source>
</evidence>
<protein>
    <submittedName>
        <fullName evidence="4">Serine palmitoyltransferase</fullName>
    </submittedName>
</protein>
<dbReference type="InterPro" id="IPR015422">
    <property type="entry name" value="PyrdxlP-dep_Trfase_small"/>
</dbReference>
<dbReference type="AlphaFoldDB" id="T0MJ75"/>
<proteinExistence type="predicted"/>
<dbReference type="PANTHER" id="PTHR13693:SF3">
    <property type="entry name" value="LD36009P"/>
    <property type="match status" value="1"/>
</dbReference>
<dbReference type="EMBL" id="KE647193">
    <property type="protein sequence ID" value="EQB60975.1"/>
    <property type="molecule type" value="Genomic_DNA"/>
</dbReference>
<evidence type="ECO:0000313" key="5">
    <source>
        <dbReference type="Proteomes" id="UP000053780"/>
    </source>
</evidence>
<evidence type="ECO:0000256" key="2">
    <source>
        <dbReference type="ARBA" id="ARBA00022679"/>
    </source>
</evidence>
<gene>
    <name evidence="4" type="ORF">NAPIS_ORF01458</name>
</gene>
<dbReference type="VEuPathDB" id="MicrosporidiaDB:NAPIS_ORF01458"/>
<dbReference type="Gene3D" id="3.40.640.10">
    <property type="entry name" value="Type I PLP-dependent aspartate aminotransferase-like (Major domain)"/>
    <property type="match status" value="1"/>
</dbReference>
<dbReference type="Pfam" id="PF00155">
    <property type="entry name" value="Aminotran_1_2"/>
    <property type="match status" value="1"/>
</dbReference>
<dbReference type="Proteomes" id="UP000053780">
    <property type="component" value="Unassembled WGS sequence"/>
</dbReference>
<dbReference type="GO" id="GO:0030170">
    <property type="term" value="F:pyridoxal phosphate binding"/>
    <property type="evidence" value="ECO:0007669"/>
    <property type="project" value="InterPro"/>
</dbReference>
<feature type="domain" description="Aminotransferase class I/classII large" evidence="3">
    <location>
        <begin position="94"/>
        <end position="257"/>
    </location>
</feature>
<evidence type="ECO:0000259" key="3">
    <source>
        <dbReference type="Pfam" id="PF00155"/>
    </source>
</evidence>
<dbReference type="PANTHER" id="PTHR13693">
    <property type="entry name" value="CLASS II AMINOTRANSFERASE/8-AMINO-7-OXONONANOATE SYNTHASE"/>
    <property type="match status" value="1"/>
</dbReference>
<dbReference type="GO" id="GO:0046512">
    <property type="term" value="P:sphingosine biosynthetic process"/>
    <property type="evidence" value="ECO:0007669"/>
    <property type="project" value="TreeGrafter"/>
</dbReference>
<dbReference type="HOGENOM" id="CLU_015846_7_0_1"/>
<dbReference type="GO" id="GO:0016020">
    <property type="term" value="C:membrane"/>
    <property type="evidence" value="ECO:0007669"/>
    <property type="project" value="GOC"/>
</dbReference>
<keyword evidence="2 4" id="KW-0808">Transferase</keyword>
<dbReference type="InterPro" id="IPR015424">
    <property type="entry name" value="PyrdxlP-dep_Trfase"/>
</dbReference>
<accession>T0MJ75</accession>
<dbReference type="GO" id="GO:0017059">
    <property type="term" value="C:serine palmitoyltransferase complex"/>
    <property type="evidence" value="ECO:0007669"/>
    <property type="project" value="TreeGrafter"/>
</dbReference>
<sequence>MITTYISYLLILSVGYIKDSFVNLKKLFQTKSKNDKIPILSDYQSFYSRNCFSRLSDCLAFPIHGRPDRIINIIERNFNLLKKDYFLTNKTIPLINFGSYNYLGFAGEKGRILKKLYKTIDKYPINLAAPTFEVSKFKIINKLEQKMAEFLHQEDCIVFPMGYGTNTSCIPSLLEEGTLVYSDELNHASLITGIKMSSAVVKVFKHNNMHELEKRLRFDISQGQPITHRSWKKIFVIVEGIYSMEGTILKLKELIELKKNINFIYL</sequence>
<organism evidence="4 5">
    <name type="scientific">Vairimorpha apis BRL 01</name>
    <dbReference type="NCBI Taxonomy" id="1037528"/>
    <lineage>
        <taxon>Eukaryota</taxon>
        <taxon>Fungi</taxon>
        <taxon>Fungi incertae sedis</taxon>
        <taxon>Microsporidia</taxon>
        <taxon>Nosematidae</taxon>
        <taxon>Vairimorpha</taxon>
    </lineage>
</organism>
<comment type="cofactor">
    <cofactor evidence="1">
        <name>pyridoxal 5'-phosphate</name>
        <dbReference type="ChEBI" id="CHEBI:597326"/>
    </cofactor>
</comment>
<dbReference type="GO" id="GO:0046513">
    <property type="term" value="P:ceramide biosynthetic process"/>
    <property type="evidence" value="ECO:0007669"/>
    <property type="project" value="TreeGrafter"/>
</dbReference>
<evidence type="ECO:0000256" key="1">
    <source>
        <dbReference type="ARBA" id="ARBA00001933"/>
    </source>
</evidence>
<dbReference type="Gene3D" id="3.90.1150.10">
    <property type="entry name" value="Aspartate Aminotransferase, domain 1"/>
    <property type="match status" value="1"/>
</dbReference>
<name>T0MJ75_9MICR</name>
<dbReference type="SUPFAM" id="SSF53383">
    <property type="entry name" value="PLP-dependent transferases"/>
    <property type="match status" value="1"/>
</dbReference>
<keyword evidence="5" id="KW-1185">Reference proteome</keyword>
<dbReference type="InterPro" id="IPR015421">
    <property type="entry name" value="PyrdxlP-dep_Trfase_major"/>
</dbReference>
<dbReference type="OrthoDB" id="65434at2759"/>